<evidence type="ECO:0000256" key="2">
    <source>
        <dbReference type="SAM" id="SignalP"/>
    </source>
</evidence>
<proteinExistence type="predicted"/>
<dbReference type="Proteomes" id="UP000037146">
    <property type="component" value="Unassembled WGS sequence"/>
</dbReference>
<comment type="caution">
    <text evidence="4">The sequence shown here is derived from an EMBL/GenBank/DDBJ whole genome shotgun (WGS) entry which is preliminary data.</text>
</comment>
<evidence type="ECO:0000256" key="1">
    <source>
        <dbReference type="ARBA" id="ARBA00022729"/>
    </source>
</evidence>
<keyword evidence="5" id="KW-1185">Reference proteome</keyword>
<dbReference type="InterPro" id="IPR051465">
    <property type="entry name" value="Cell_Envelope_Struct_Comp"/>
</dbReference>
<dbReference type="Pfam" id="PF00395">
    <property type="entry name" value="SLH"/>
    <property type="match status" value="3"/>
</dbReference>
<dbReference type="PANTHER" id="PTHR43308">
    <property type="entry name" value="OUTER MEMBRANE PROTEIN ALPHA-RELATED"/>
    <property type="match status" value="1"/>
</dbReference>
<accession>A0A0K9GZ65</accession>
<dbReference type="OrthoDB" id="2867478at2"/>
<dbReference type="InterPro" id="IPR001119">
    <property type="entry name" value="SLH_dom"/>
</dbReference>
<gene>
    <name evidence="4" type="ORF">AC625_22285</name>
</gene>
<dbReference type="PATRIC" id="fig|1679170.3.peg.5028"/>
<name>A0A0K9GZ65_9BACI</name>
<dbReference type="InterPro" id="IPR013783">
    <property type="entry name" value="Ig-like_fold"/>
</dbReference>
<dbReference type="Gene3D" id="2.60.40.1080">
    <property type="match status" value="1"/>
</dbReference>
<evidence type="ECO:0000259" key="3">
    <source>
        <dbReference type="PROSITE" id="PS51272"/>
    </source>
</evidence>
<feature type="domain" description="SLH" evidence="3">
    <location>
        <begin position="35"/>
        <end position="98"/>
    </location>
</feature>
<organism evidence="4 5">
    <name type="scientific">Peribacillus loiseleuriae</name>
    <dbReference type="NCBI Taxonomy" id="1679170"/>
    <lineage>
        <taxon>Bacteria</taxon>
        <taxon>Bacillati</taxon>
        <taxon>Bacillota</taxon>
        <taxon>Bacilli</taxon>
        <taxon>Bacillales</taxon>
        <taxon>Bacillaceae</taxon>
        <taxon>Peribacillus</taxon>
    </lineage>
</organism>
<reference evidence="5" key="1">
    <citation type="submission" date="2015-07" db="EMBL/GenBank/DDBJ databases">
        <title>Genome sequencing project for genomic taxonomy and phylogenomics of Bacillus-like bacteria.</title>
        <authorList>
            <person name="Liu B."/>
            <person name="Wang J."/>
            <person name="Zhu Y."/>
            <person name="Liu G."/>
            <person name="Chen Q."/>
            <person name="Chen Z."/>
            <person name="Lan J."/>
            <person name="Che J."/>
            <person name="Ge C."/>
            <person name="Shi H."/>
            <person name="Pan Z."/>
            <person name="Liu X."/>
        </authorList>
    </citation>
    <scope>NUCLEOTIDE SEQUENCE [LARGE SCALE GENOMIC DNA]</scope>
    <source>
        <strain evidence="5">FJAT-27997</strain>
    </source>
</reference>
<dbReference type="Gene3D" id="2.60.40.10">
    <property type="entry name" value="Immunoglobulins"/>
    <property type="match status" value="1"/>
</dbReference>
<dbReference type="SUPFAM" id="SSF49373">
    <property type="entry name" value="Invasin/intimin cell-adhesion fragments"/>
    <property type="match status" value="1"/>
</dbReference>
<feature type="domain" description="SLH" evidence="3">
    <location>
        <begin position="161"/>
        <end position="219"/>
    </location>
</feature>
<dbReference type="PROSITE" id="PS51318">
    <property type="entry name" value="TAT"/>
    <property type="match status" value="1"/>
</dbReference>
<dbReference type="STRING" id="1679170.AC625_22285"/>
<dbReference type="AlphaFoldDB" id="A0A0K9GZ65"/>
<evidence type="ECO:0000313" key="5">
    <source>
        <dbReference type="Proteomes" id="UP000037146"/>
    </source>
</evidence>
<feature type="chain" id="PRO_5039309426" description="SLH domain-containing protein" evidence="2">
    <location>
        <begin position="33"/>
        <end position="907"/>
    </location>
</feature>
<sequence>MAYQSKSHRKFLATSLTAAVVASAIAPTAGFAAEAKTTFPDVPAGHWAEKAISYLVEKGALEGRPDGKFDPTAQITRGEAAKILAVTLGLKIDDNAKASFKDTANHWASKYVAAIEGQTKDVINGYSKTEFRPNQKITRQEMAKMVVSAYDLKLDEAADIAFTDNNGWGKDYVSTLASLGVVEGISAGKFSPDSSVTRAQTPVFIHRAEVKEVRVEVPSKVAAVNSVSAINGTTLQVNGTNLAELKAEDVTVEGNKVSEVTVAADGKSATVKLGSPLLLDSTTKVTVKGKSFDVTYKVEVKGVTILENQTYDHDRSNQFVKIQVDGKELTPQELITAGYEVEFRSFTSKTGVTVDNDIFKSVTNNVSTTGELNKPISLNSNSSRDFYVRVTVTKGSEVMESALTKVTIKNLTATASSISNAKISVTSNSSTFDLVSSTLAAGDQANFKELEVAVGGSKEYVSVSAGAAEVSVKSSDESVISVDKSTHELTANGPGTATITVTYGGATYTKSLTVKSEKRKIANVKLGTSALFVGKTTPKSTNTFTVQAVDQYGDPILATGTNAISVQSSDASIATATSGALTSPSSNGKLEYTVTVTGEDKGTADLTIRDAGNARIGSAVRVTVGENTAIARYTLTVDSDISDGDVAKVIAAGGTGATKNQVSTSSTIDTGANKYVKINLAAFNSAGQELASPEAGTNYEVTGVNVSKANVLDTTFGTNGVSATDDYLVVKAGSAAGTVTITVTDKNNASAKQTIGLTVTDKGATVTGVTFKNVPAVTYATLLNYEDFLSLTKSSKDPIISGLTLSKSFSQAVRLTTGVPAGTTTNLTTVDALYVDLNGDGQYTSGEPVIGFAGMATTGDIVATGSTGSVTARDGYEVRTGSDGNVIFRVYNDSDEIVASKVVKVDF</sequence>
<feature type="domain" description="SLH" evidence="3">
    <location>
        <begin position="99"/>
        <end position="160"/>
    </location>
</feature>
<evidence type="ECO:0000313" key="4">
    <source>
        <dbReference type="EMBL" id="KMY51916.1"/>
    </source>
</evidence>
<dbReference type="PANTHER" id="PTHR43308:SF1">
    <property type="entry name" value="OUTER MEMBRANE PROTEIN ALPHA"/>
    <property type="match status" value="1"/>
</dbReference>
<dbReference type="InterPro" id="IPR008964">
    <property type="entry name" value="Invasin/intimin_cell_adhesion"/>
</dbReference>
<dbReference type="PROSITE" id="PS51272">
    <property type="entry name" value="SLH"/>
    <property type="match status" value="3"/>
</dbReference>
<keyword evidence="1 2" id="KW-0732">Signal</keyword>
<dbReference type="InterPro" id="IPR006311">
    <property type="entry name" value="TAT_signal"/>
</dbReference>
<feature type="signal peptide" evidence="2">
    <location>
        <begin position="1"/>
        <end position="32"/>
    </location>
</feature>
<protein>
    <recommendedName>
        <fullName evidence="3">SLH domain-containing protein</fullName>
    </recommendedName>
</protein>
<dbReference type="RefSeq" id="WP_049683275.1">
    <property type="nucleotide sequence ID" value="NZ_LFZW01000001.1"/>
</dbReference>
<dbReference type="EMBL" id="LFZW01000001">
    <property type="protein sequence ID" value="KMY51916.1"/>
    <property type="molecule type" value="Genomic_DNA"/>
</dbReference>